<comment type="caution">
    <text evidence="1">The sequence shown here is derived from an EMBL/GenBank/DDBJ whole genome shotgun (WGS) entry which is preliminary data.</text>
</comment>
<name>A0AAV7WW82_PLEWA</name>
<proteinExistence type="predicted"/>
<evidence type="ECO:0000313" key="2">
    <source>
        <dbReference type="Proteomes" id="UP001066276"/>
    </source>
</evidence>
<gene>
    <name evidence="1" type="ORF">NDU88_003765</name>
</gene>
<evidence type="ECO:0000313" key="1">
    <source>
        <dbReference type="EMBL" id="KAJ1216159.1"/>
    </source>
</evidence>
<dbReference type="Proteomes" id="UP001066276">
    <property type="component" value="Chromosome 1_1"/>
</dbReference>
<organism evidence="1 2">
    <name type="scientific">Pleurodeles waltl</name>
    <name type="common">Iberian ribbed newt</name>
    <dbReference type="NCBI Taxonomy" id="8319"/>
    <lineage>
        <taxon>Eukaryota</taxon>
        <taxon>Metazoa</taxon>
        <taxon>Chordata</taxon>
        <taxon>Craniata</taxon>
        <taxon>Vertebrata</taxon>
        <taxon>Euteleostomi</taxon>
        <taxon>Amphibia</taxon>
        <taxon>Batrachia</taxon>
        <taxon>Caudata</taxon>
        <taxon>Salamandroidea</taxon>
        <taxon>Salamandridae</taxon>
        <taxon>Pleurodelinae</taxon>
        <taxon>Pleurodeles</taxon>
    </lineage>
</organism>
<accession>A0AAV7WW82</accession>
<reference evidence="1" key="1">
    <citation type="journal article" date="2022" name="bioRxiv">
        <title>Sequencing and chromosome-scale assembly of the giantPleurodeles waltlgenome.</title>
        <authorList>
            <person name="Brown T."/>
            <person name="Elewa A."/>
            <person name="Iarovenko S."/>
            <person name="Subramanian E."/>
            <person name="Araus A.J."/>
            <person name="Petzold A."/>
            <person name="Susuki M."/>
            <person name="Suzuki K.-i.T."/>
            <person name="Hayashi T."/>
            <person name="Toyoda A."/>
            <person name="Oliveira C."/>
            <person name="Osipova E."/>
            <person name="Leigh N.D."/>
            <person name="Simon A."/>
            <person name="Yun M.H."/>
        </authorList>
    </citation>
    <scope>NUCLEOTIDE SEQUENCE</scope>
    <source>
        <strain evidence="1">20211129_DDA</strain>
        <tissue evidence="1">Liver</tissue>
    </source>
</reference>
<dbReference type="AlphaFoldDB" id="A0AAV7WW82"/>
<dbReference type="EMBL" id="JANPWB010000001">
    <property type="protein sequence ID" value="KAJ1216159.1"/>
    <property type="molecule type" value="Genomic_DNA"/>
</dbReference>
<sequence>MPLPLDHGASLHCRSQDGAWSRVPQEFDGRPCCRSEGIAAGASEAVLTTLLWEFAIIAAALAGGLGRLGGVLGVGSPDSLSLDPRVRAEAADIPGR</sequence>
<keyword evidence="2" id="KW-1185">Reference proteome</keyword>
<protein>
    <submittedName>
        <fullName evidence="1">Uncharacterized protein</fullName>
    </submittedName>
</protein>